<accession>A0A1X0JG67</accession>
<protein>
    <submittedName>
        <fullName evidence="2">Uncharacterized protein</fullName>
    </submittedName>
</protein>
<evidence type="ECO:0000256" key="1">
    <source>
        <dbReference type="SAM" id="MobiDB-lite"/>
    </source>
</evidence>
<comment type="caution">
    <text evidence="2">The sequence shown here is derived from an EMBL/GenBank/DDBJ whole genome shotgun (WGS) entry which is preliminary data.</text>
</comment>
<proteinExistence type="predicted"/>
<gene>
    <name evidence="2" type="ORF">BST47_28485</name>
</gene>
<evidence type="ECO:0000313" key="2">
    <source>
        <dbReference type="EMBL" id="ORB61257.1"/>
    </source>
</evidence>
<keyword evidence="3" id="KW-1185">Reference proteome</keyword>
<reference evidence="2 3" key="1">
    <citation type="submission" date="2017-02" db="EMBL/GenBank/DDBJ databases">
        <title>The new phylogeny of genus Mycobacterium.</title>
        <authorList>
            <person name="Tortoli E."/>
            <person name="Trovato A."/>
            <person name="Cirillo D.M."/>
        </authorList>
    </citation>
    <scope>NUCLEOTIDE SEQUENCE [LARGE SCALE GENOMIC DNA]</scope>
    <source>
        <strain evidence="2 3">DSM 44338</strain>
    </source>
</reference>
<feature type="compositionally biased region" description="Polar residues" evidence="1">
    <location>
        <begin position="121"/>
        <end position="132"/>
    </location>
</feature>
<dbReference type="Proteomes" id="UP000192411">
    <property type="component" value="Unassembled WGS sequence"/>
</dbReference>
<evidence type="ECO:0000313" key="3">
    <source>
        <dbReference type="Proteomes" id="UP000192411"/>
    </source>
</evidence>
<sequence length="170" mass="18508">MSYSTRAGVTDDVVEQCWIAALGPLTQRRRDAGQVHITLPGSARSTVEYQLARRLPQLRIARQMTAFGGSGLWLGITGAQDVDRKYRHQRDIGKAKPAGGQSRSRSAKFMFESGPGGGTDSGQTPMNSATSTGRYRRARFGVLPRVLGVRAQLSRNAICWCRRGLSGVIT</sequence>
<dbReference type="EMBL" id="MVIM01000027">
    <property type="protein sequence ID" value="ORB61257.1"/>
    <property type="molecule type" value="Genomic_DNA"/>
</dbReference>
<organism evidence="2 3">
    <name type="scientific">Mycolicibacterium tusciae</name>
    <dbReference type="NCBI Taxonomy" id="75922"/>
    <lineage>
        <taxon>Bacteria</taxon>
        <taxon>Bacillati</taxon>
        <taxon>Actinomycetota</taxon>
        <taxon>Actinomycetes</taxon>
        <taxon>Mycobacteriales</taxon>
        <taxon>Mycobacteriaceae</taxon>
        <taxon>Mycolicibacterium</taxon>
    </lineage>
</organism>
<name>A0A1X0JG67_9MYCO</name>
<feature type="region of interest" description="Disordered" evidence="1">
    <location>
        <begin position="112"/>
        <end position="132"/>
    </location>
</feature>
<dbReference type="AlphaFoldDB" id="A0A1X0JG67"/>